<organism evidence="2 3">
    <name type="scientific">Austropuccinia psidii MF-1</name>
    <dbReference type="NCBI Taxonomy" id="1389203"/>
    <lineage>
        <taxon>Eukaryota</taxon>
        <taxon>Fungi</taxon>
        <taxon>Dikarya</taxon>
        <taxon>Basidiomycota</taxon>
        <taxon>Pucciniomycotina</taxon>
        <taxon>Pucciniomycetes</taxon>
        <taxon>Pucciniales</taxon>
        <taxon>Sphaerophragmiaceae</taxon>
        <taxon>Austropuccinia</taxon>
    </lineage>
</organism>
<name>A0A9Q3DWJ7_9BASI</name>
<dbReference type="Proteomes" id="UP000765509">
    <property type="component" value="Unassembled WGS sequence"/>
</dbReference>
<sequence length="108" mass="12156">MAIEPVGPNFGHGPPWTIFPAMASGNHQRSASIPLNLRGILPFLHAPCTQGCRSGAYMVLYTIMHHFAQQFNGDIFRTKFHNCNSRSQNPMPISKEYFSTHQSGNPWR</sequence>
<evidence type="ECO:0000313" key="3">
    <source>
        <dbReference type="Proteomes" id="UP000765509"/>
    </source>
</evidence>
<dbReference type="EMBL" id="AVOT02021642">
    <property type="protein sequence ID" value="MBW0510569.1"/>
    <property type="molecule type" value="Genomic_DNA"/>
</dbReference>
<feature type="region of interest" description="Disordered" evidence="1">
    <location>
        <begin position="87"/>
        <end position="108"/>
    </location>
</feature>
<accession>A0A9Q3DWJ7</accession>
<proteinExistence type="predicted"/>
<protein>
    <submittedName>
        <fullName evidence="2">Uncharacterized protein</fullName>
    </submittedName>
</protein>
<evidence type="ECO:0000256" key="1">
    <source>
        <dbReference type="SAM" id="MobiDB-lite"/>
    </source>
</evidence>
<reference evidence="2" key="1">
    <citation type="submission" date="2021-03" db="EMBL/GenBank/DDBJ databases">
        <title>Draft genome sequence of rust myrtle Austropuccinia psidii MF-1, a brazilian biotype.</title>
        <authorList>
            <person name="Quecine M.C."/>
            <person name="Pachon D.M.R."/>
            <person name="Bonatelli M.L."/>
            <person name="Correr F.H."/>
            <person name="Franceschini L.M."/>
            <person name="Leite T.F."/>
            <person name="Margarido G.R.A."/>
            <person name="Almeida C.A."/>
            <person name="Ferrarezi J.A."/>
            <person name="Labate C.A."/>
        </authorList>
    </citation>
    <scope>NUCLEOTIDE SEQUENCE</scope>
    <source>
        <strain evidence="2">MF-1</strain>
    </source>
</reference>
<evidence type="ECO:0000313" key="2">
    <source>
        <dbReference type="EMBL" id="MBW0510569.1"/>
    </source>
</evidence>
<gene>
    <name evidence="2" type="ORF">O181_050284</name>
</gene>
<dbReference type="AlphaFoldDB" id="A0A9Q3DWJ7"/>
<comment type="caution">
    <text evidence="2">The sequence shown here is derived from an EMBL/GenBank/DDBJ whole genome shotgun (WGS) entry which is preliminary data.</text>
</comment>
<keyword evidence="3" id="KW-1185">Reference proteome</keyword>